<keyword evidence="2" id="KW-1185">Reference proteome</keyword>
<evidence type="ECO:0000313" key="2">
    <source>
        <dbReference type="Proteomes" id="UP001404956"/>
    </source>
</evidence>
<evidence type="ECO:0000313" key="1">
    <source>
        <dbReference type="EMBL" id="GAA5534142.1"/>
    </source>
</evidence>
<dbReference type="RefSeq" id="WP_345455213.1">
    <property type="nucleotide sequence ID" value="NZ_BAABRV010000006.1"/>
</dbReference>
<sequence length="60" mass="6828">MTRYQVYGRKAYNEPLTLLAPLDLADGAELKTQALDKYGDDWIELVAAREEDVTEVALKR</sequence>
<name>A0ABP9XFP9_9DEIO</name>
<protein>
    <submittedName>
        <fullName evidence="1">Uncharacterized protein</fullName>
    </submittedName>
</protein>
<dbReference type="Proteomes" id="UP001404956">
    <property type="component" value="Unassembled WGS sequence"/>
</dbReference>
<accession>A0ABP9XFP9</accession>
<reference evidence="1 2" key="1">
    <citation type="submission" date="2024-02" db="EMBL/GenBank/DDBJ databases">
        <title>Deinococcus aluminii NBRC 112889.</title>
        <authorList>
            <person name="Ichikawa N."/>
            <person name="Katano-Makiyama Y."/>
            <person name="Hidaka K."/>
        </authorList>
    </citation>
    <scope>NUCLEOTIDE SEQUENCE [LARGE SCALE GENOMIC DNA]</scope>
    <source>
        <strain evidence="1 2">NBRC 112889</strain>
    </source>
</reference>
<organism evidence="1 2">
    <name type="scientific">Deinococcus aluminii</name>
    <dbReference type="NCBI Taxonomy" id="1656885"/>
    <lineage>
        <taxon>Bacteria</taxon>
        <taxon>Thermotogati</taxon>
        <taxon>Deinococcota</taxon>
        <taxon>Deinococci</taxon>
        <taxon>Deinococcales</taxon>
        <taxon>Deinococcaceae</taxon>
        <taxon>Deinococcus</taxon>
    </lineage>
</organism>
<gene>
    <name evidence="1" type="ORF">Dalu01_02550</name>
</gene>
<proteinExistence type="predicted"/>
<comment type="caution">
    <text evidence="1">The sequence shown here is derived from an EMBL/GenBank/DDBJ whole genome shotgun (WGS) entry which is preliminary data.</text>
</comment>
<dbReference type="EMBL" id="BAABRV010000006">
    <property type="protein sequence ID" value="GAA5534142.1"/>
    <property type="molecule type" value="Genomic_DNA"/>
</dbReference>